<evidence type="ECO:0000313" key="2">
    <source>
        <dbReference type="EMBL" id="JAT47299.1"/>
    </source>
</evidence>
<feature type="non-terminal residue" evidence="2">
    <location>
        <position position="165"/>
    </location>
</feature>
<accession>A0A1D1XY29</accession>
<gene>
    <name evidence="2" type="primary">alpha</name>
    <name evidence="2" type="ORF">g.41856</name>
</gene>
<dbReference type="AlphaFoldDB" id="A0A1D1XY29"/>
<feature type="non-terminal residue" evidence="2">
    <location>
        <position position="1"/>
    </location>
</feature>
<evidence type="ECO:0000256" key="1">
    <source>
        <dbReference type="SAM" id="MobiDB-lite"/>
    </source>
</evidence>
<organism evidence="2">
    <name type="scientific">Anthurium amnicola</name>
    <dbReference type="NCBI Taxonomy" id="1678845"/>
    <lineage>
        <taxon>Eukaryota</taxon>
        <taxon>Viridiplantae</taxon>
        <taxon>Streptophyta</taxon>
        <taxon>Embryophyta</taxon>
        <taxon>Tracheophyta</taxon>
        <taxon>Spermatophyta</taxon>
        <taxon>Magnoliopsida</taxon>
        <taxon>Liliopsida</taxon>
        <taxon>Araceae</taxon>
        <taxon>Pothoideae</taxon>
        <taxon>Potheae</taxon>
        <taxon>Anthurium</taxon>
    </lineage>
</organism>
<proteinExistence type="predicted"/>
<feature type="region of interest" description="Disordered" evidence="1">
    <location>
        <begin position="51"/>
        <end position="120"/>
    </location>
</feature>
<feature type="region of interest" description="Disordered" evidence="1">
    <location>
        <begin position="1"/>
        <end position="20"/>
    </location>
</feature>
<name>A0A1D1XY29_9ARAE</name>
<sequence>EELRDPRRAAGGGEAAGREEACLPPPELLLHLLFPDFAVLFFLLLRSDDSGDPEAEASGLLALGPWGDEPVPIGSAERPGGPEEAEEEPGGGIGWGRLRRRRDAASPRVGGEEGRADDDVLCAGGCREDAEGEGPPARPQCRVAANSVQVTGNQDKQTGISKASS</sequence>
<feature type="region of interest" description="Disordered" evidence="1">
    <location>
        <begin position="146"/>
        <end position="165"/>
    </location>
</feature>
<reference evidence="2" key="1">
    <citation type="submission" date="2015-07" db="EMBL/GenBank/DDBJ databases">
        <title>Transcriptome Assembly of Anthurium amnicola.</title>
        <authorList>
            <person name="Suzuki J."/>
        </authorList>
    </citation>
    <scope>NUCLEOTIDE SEQUENCE</scope>
</reference>
<protein>
    <submittedName>
        <fullName evidence="2">Capsid protein alpha</fullName>
    </submittedName>
</protein>
<dbReference type="EMBL" id="GDJX01020637">
    <property type="protein sequence ID" value="JAT47299.1"/>
    <property type="molecule type" value="Transcribed_RNA"/>
</dbReference>